<dbReference type="KEGG" id="ccin:107265572"/>
<dbReference type="RefSeq" id="XP_015590648.1">
    <property type="nucleotide sequence ID" value="XM_015735162.2"/>
</dbReference>
<reference evidence="3" key="1">
    <citation type="submission" date="2025-08" db="UniProtKB">
        <authorList>
            <consortium name="RefSeq"/>
        </authorList>
    </citation>
    <scope>IDENTIFICATION</scope>
</reference>
<evidence type="ECO:0000313" key="3">
    <source>
        <dbReference type="RefSeq" id="XP_015590648.1"/>
    </source>
</evidence>
<keyword evidence="2" id="KW-1185">Reference proteome</keyword>
<accession>A0AAJ7FGH0</accession>
<dbReference type="Proteomes" id="UP000694920">
    <property type="component" value="Unplaced"/>
</dbReference>
<name>A0AAJ7FGH0_CEPCN</name>
<dbReference type="GeneID" id="107265572"/>
<evidence type="ECO:0000259" key="1">
    <source>
        <dbReference type="Pfam" id="PF20700"/>
    </source>
</evidence>
<gene>
    <name evidence="3" type="primary">LOC107265572</name>
</gene>
<dbReference type="Pfam" id="PF20700">
    <property type="entry name" value="Mutator"/>
    <property type="match status" value="2"/>
</dbReference>
<evidence type="ECO:0000313" key="2">
    <source>
        <dbReference type="Proteomes" id="UP000694920"/>
    </source>
</evidence>
<dbReference type="InterPro" id="IPR049012">
    <property type="entry name" value="Mutator_transp_dom"/>
</dbReference>
<dbReference type="AlphaFoldDB" id="A0AAJ7FGH0"/>
<feature type="domain" description="Mutator-like transposase" evidence="1">
    <location>
        <begin position="209"/>
        <end position="299"/>
    </location>
</feature>
<organism evidence="2 3">
    <name type="scientific">Cephus cinctus</name>
    <name type="common">Wheat stem sawfly</name>
    <dbReference type="NCBI Taxonomy" id="211228"/>
    <lineage>
        <taxon>Eukaryota</taxon>
        <taxon>Metazoa</taxon>
        <taxon>Ecdysozoa</taxon>
        <taxon>Arthropoda</taxon>
        <taxon>Hexapoda</taxon>
        <taxon>Insecta</taxon>
        <taxon>Pterygota</taxon>
        <taxon>Neoptera</taxon>
        <taxon>Endopterygota</taxon>
        <taxon>Hymenoptera</taxon>
        <taxon>Cephoidea</taxon>
        <taxon>Cephidae</taxon>
        <taxon>Cephus</taxon>
    </lineage>
</organism>
<feature type="domain" description="Mutator-like transposase" evidence="1">
    <location>
        <begin position="64"/>
        <end position="198"/>
    </location>
</feature>
<protein>
    <submittedName>
        <fullName evidence="3">Uncharacterized protein LOC107265572</fullName>
    </submittedName>
</protein>
<sequence length="423" mass="47513">MSDTNIYLGKEGTKNSYPTRCRSSVLSRRLLNGYEAEGNTEAVSASAKKLKVCSDDFDVNYGFGYRIINFIAVFSTIAQHVKCKKCDSNISFQERSPRGLGFKIVIACPNCPDVEIPSSKLIQNAYEINRRIVLAMRLLGIGLTGITKFCAFMELPRPIFQSFYDNIVNMISIAAKSVRDANIKKEAQEEKEESEEIGQSEEIIVSGGNFEVQKNECIHDVQKIMSTRLRNLKKTVKGLGGKGKLTAKLINQLTVYYGLAIRRNANSLENMKKEIWATLFHKLSTDENPQHQKCSDTWCDWKKAESADTLDTYYHRPALSKVVFDAIKPIYEDLSRDEFLNRCLGGYTQNSNKSFNATVSKLAPESYSSGETVLDLATDLAVCNFNNGLTSILQIMKILEMDIGIQSYNFCLEADAMRTPSIF</sequence>
<proteinExistence type="predicted"/>